<dbReference type="InterPro" id="IPR006094">
    <property type="entry name" value="Oxid_FAD_bind_N"/>
</dbReference>
<comment type="similarity">
    <text evidence="19">Belongs to the MurB family.</text>
</comment>
<accession>A0A927IS11</accession>
<keyword evidence="7 19" id="KW-0963">Cytoplasm</keyword>
<dbReference type="GO" id="GO:0071555">
    <property type="term" value="P:cell wall organization"/>
    <property type="evidence" value="ECO:0007669"/>
    <property type="project" value="UniProtKB-KW"/>
</dbReference>
<dbReference type="GO" id="GO:0071949">
    <property type="term" value="F:FAD binding"/>
    <property type="evidence" value="ECO:0007669"/>
    <property type="project" value="InterPro"/>
</dbReference>
<keyword evidence="9 19" id="KW-0285">Flavoprotein</keyword>
<dbReference type="InterPro" id="IPR016167">
    <property type="entry name" value="FAD-bd_PCMH_sub1"/>
</dbReference>
<dbReference type="InterPro" id="IPR016166">
    <property type="entry name" value="FAD-bd_PCMH"/>
</dbReference>
<feature type="domain" description="FAD-binding PCMH-type" evidence="20">
    <location>
        <begin position="17"/>
        <end position="189"/>
    </location>
</feature>
<evidence type="ECO:0000256" key="15">
    <source>
        <dbReference type="ARBA" id="ARBA00023306"/>
    </source>
</evidence>
<keyword evidence="16 19" id="KW-0961">Cell wall biogenesis/degradation</keyword>
<comment type="caution">
    <text evidence="21">The sequence shown here is derived from an EMBL/GenBank/DDBJ whole genome shotgun (WGS) entry which is preliminary data.</text>
</comment>
<evidence type="ECO:0000256" key="9">
    <source>
        <dbReference type="ARBA" id="ARBA00022630"/>
    </source>
</evidence>
<keyword evidence="11 19" id="KW-0521">NADP</keyword>
<evidence type="ECO:0000256" key="13">
    <source>
        <dbReference type="ARBA" id="ARBA00022984"/>
    </source>
</evidence>
<sequence>MTSLLIPDFDLGPHNTLAVPARSRFGAVVTDKGVLEQLVAEAEERGLPLRMLGGGSNVVLSSQFEGVTALMGIKGISVLDGTAEAALVEAGAGETWHDLVAQTVRQGLGGLENLAAIPGTVGAAPVQNIGAYGVELADRFEQLEAYDHEKRMFRVFSREDCRFAYRDSVFKAHPGRFTVVSVRLRLPRPWVPVLNYAGLSTLGAEREVSAERVFETVVAVRASKLPDWRTLPNAGSFFHNPVVPVAVADALIARHPGAPRYPAAEGFAKLSAGWLIERAGLKGHRQGPVGVSEQHALVLVNPGHGTQEDVAALARHIQAKVEAEFGVRLTPEPIFM</sequence>
<dbReference type="InterPro" id="IPR011601">
    <property type="entry name" value="MurB_C"/>
</dbReference>
<dbReference type="AlphaFoldDB" id="A0A927IS11"/>
<dbReference type="EC" id="1.3.1.98" evidence="5 19"/>
<keyword evidence="12 19" id="KW-0133">Cell shape</keyword>
<dbReference type="Proteomes" id="UP000654108">
    <property type="component" value="Unassembled WGS sequence"/>
</dbReference>
<evidence type="ECO:0000256" key="12">
    <source>
        <dbReference type="ARBA" id="ARBA00022960"/>
    </source>
</evidence>
<dbReference type="GO" id="GO:0008762">
    <property type="term" value="F:UDP-N-acetylmuramate dehydrogenase activity"/>
    <property type="evidence" value="ECO:0007669"/>
    <property type="project" value="UniProtKB-UniRule"/>
</dbReference>
<evidence type="ECO:0000313" key="21">
    <source>
        <dbReference type="EMBL" id="MBD8067290.1"/>
    </source>
</evidence>
<dbReference type="SUPFAM" id="SSF56176">
    <property type="entry name" value="FAD-binding/transporter-associated domain-like"/>
    <property type="match status" value="1"/>
</dbReference>
<organism evidence="21 22">
    <name type="scientific">Devosia oryzisoli</name>
    <dbReference type="NCBI Taxonomy" id="2774138"/>
    <lineage>
        <taxon>Bacteria</taxon>
        <taxon>Pseudomonadati</taxon>
        <taxon>Pseudomonadota</taxon>
        <taxon>Alphaproteobacteria</taxon>
        <taxon>Hyphomicrobiales</taxon>
        <taxon>Devosiaceae</taxon>
        <taxon>Devosia</taxon>
    </lineage>
</organism>
<comment type="cofactor">
    <cofactor evidence="1 19">
        <name>FAD</name>
        <dbReference type="ChEBI" id="CHEBI:57692"/>
    </cofactor>
</comment>
<evidence type="ECO:0000256" key="7">
    <source>
        <dbReference type="ARBA" id="ARBA00022490"/>
    </source>
</evidence>
<evidence type="ECO:0000256" key="8">
    <source>
        <dbReference type="ARBA" id="ARBA00022618"/>
    </source>
</evidence>
<dbReference type="GO" id="GO:0008360">
    <property type="term" value="P:regulation of cell shape"/>
    <property type="evidence" value="ECO:0007669"/>
    <property type="project" value="UniProtKB-KW"/>
</dbReference>
<dbReference type="GO" id="GO:0005829">
    <property type="term" value="C:cytosol"/>
    <property type="evidence" value="ECO:0007669"/>
    <property type="project" value="TreeGrafter"/>
</dbReference>
<evidence type="ECO:0000313" key="22">
    <source>
        <dbReference type="Proteomes" id="UP000654108"/>
    </source>
</evidence>
<dbReference type="PANTHER" id="PTHR21071">
    <property type="entry name" value="UDP-N-ACETYLENOLPYRUVOYLGLUCOSAMINE REDUCTASE"/>
    <property type="match status" value="1"/>
</dbReference>
<dbReference type="Pfam" id="PF02873">
    <property type="entry name" value="MurB_C"/>
    <property type="match status" value="1"/>
</dbReference>
<dbReference type="SUPFAM" id="SSF56194">
    <property type="entry name" value="Uridine diphospho-N-Acetylenolpyruvylglucosamine reductase, MurB, C-terminal domain"/>
    <property type="match status" value="1"/>
</dbReference>
<dbReference type="PANTHER" id="PTHR21071:SF4">
    <property type="entry name" value="UDP-N-ACETYLENOLPYRUVOYLGLUCOSAMINE REDUCTASE"/>
    <property type="match status" value="1"/>
</dbReference>
<name>A0A927IS11_9HYPH</name>
<comment type="subcellular location">
    <subcellularLocation>
        <location evidence="3 19">Cytoplasm</location>
    </subcellularLocation>
</comment>
<keyword evidence="22" id="KW-1185">Reference proteome</keyword>
<dbReference type="RefSeq" id="WP_191778219.1">
    <property type="nucleotide sequence ID" value="NZ_JACYFU010000006.1"/>
</dbReference>
<dbReference type="Gene3D" id="3.90.78.10">
    <property type="entry name" value="UDP-N-acetylenolpyruvoylglucosamine reductase, C-terminal domain"/>
    <property type="match status" value="1"/>
</dbReference>
<dbReference type="InterPro" id="IPR036635">
    <property type="entry name" value="MurB_C_sf"/>
</dbReference>
<evidence type="ECO:0000256" key="4">
    <source>
        <dbReference type="ARBA" id="ARBA00004752"/>
    </source>
</evidence>
<evidence type="ECO:0000256" key="10">
    <source>
        <dbReference type="ARBA" id="ARBA00022827"/>
    </source>
</evidence>
<dbReference type="InterPro" id="IPR003170">
    <property type="entry name" value="MurB"/>
</dbReference>
<evidence type="ECO:0000256" key="2">
    <source>
        <dbReference type="ARBA" id="ARBA00003921"/>
    </source>
</evidence>
<evidence type="ECO:0000256" key="19">
    <source>
        <dbReference type="HAMAP-Rule" id="MF_00037"/>
    </source>
</evidence>
<feature type="active site" description="Proton donor" evidence="19">
    <location>
        <position position="236"/>
    </location>
</feature>
<proteinExistence type="inferred from homology"/>
<keyword evidence="15 19" id="KW-0131">Cell cycle</keyword>
<feature type="active site" evidence="19">
    <location>
        <position position="332"/>
    </location>
</feature>
<keyword evidence="8 19" id="KW-0132">Cell division</keyword>
<dbReference type="InterPro" id="IPR016169">
    <property type="entry name" value="FAD-bd_PCMH_sub2"/>
</dbReference>
<keyword evidence="14 19" id="KW-0560">Oxidoreductase</keyword>
<comment type="catalytic activity">
    <reaction evidence="18 19">
        <text>UDP-N-acetyl-alpha-D-muramate + NADP(+) = UDP-N-acetyl-3-O-(1-carboxyvinyl)-alpha-D-glucosamine + NADPH + H(+)</text>
        <dbReference type="Rhea" id="RHEA:12248"/>
        <dbReference type="ChEBI" id="CHEBI:15378"/>
        <dbReference type="ChEBI" id="CHEBI:57783"/>
        <dbReference type="ChEBI" id="CHEBI:58349"/>
        <dbReference type="ChEBI" id="CHEBI:68483"/>
        <dbReference type="ChEBI" id="CHEBI:70757"/>
        <dbReference type="EC" id="1.3.1.98"/>
    </reaction>
</comment>
<dbReference type="GO" id="GO:0051301">
    <property type="term" value="P:cell division"/>
    <property type="evidence" value="ECO:0007669"/>
    <property type="project" value="UniProtKB-KW"/>
</dbReference>
<dbReference type="Gene3D" id="3.30.465.10">
    <property type="match status" value="1"/>
</dbReference>
<evidence type="ECO:0000256" key="5">
    <source>
        <dbReference type="ARBA" id="ARBA00012518"/>
    </source>
</evidence>
<evidence type="ECO:0000256" key="16">
    <source>
        <dbReference type="ARBA" id="ARBA00023316"/>
    </source>
</evidence>
<keyword evidence="10 19" id="KW-0274">FAD</keyword>
<evidence type="ECO:0000256" key="6">
    <source>
        <dbReference type="ARBA" id="ARBA00015188"/>
    </source>
</evidence>
<feature type="active site" evidence="19">
    <location>
        <position position="166"/>
    </location>
</feature>
<comment type="pathway">
    <text evidence="4 19">Cell wall biogenesis; peptidoglycan biosynthesis.</text>
</comment>
<reference evidence="21" key="1">
    <citation type="submission" date="2020-09" db="EMBL/GenBank/DDBJ databases">
        <title>Genome seq and assembly of Devosia sp.</title>
        <authorList>
            <person name="Chhetri G."/>
        </authorList>
    </citation>
    <scope>NUCLEOTIDE SEQUENCE</scope>
    <source>
        <strain evidence="21">PTR5</strain>
    </source>
</reference>
<dbReference type="Pfam" id="PF01565">
    <property type="entry name" value="FAD_binding_4"/>
    <property type="match status" value="1"/>
</dbReference>
<dbReference type="NCBIfam" id="NF000755">
    <property type="entry name" value="PRK00046.1"/>
    <property type="match status" value="1"/>
</dbReference>
<dbReference type="PROSITE" id="PS51387">
    <property type="entry name" value="FAD_PCMH"/>
    <property type="match status" value="1"/>
</dbReference>
<dbReference type="HAMAP" id="MF_00037">
    <property type="entry name" value="MurB"/>
    <property type="match status" value="1"/>
</dbReference>
<evidence type="ECO:0000256" key="1">
    <source>
        <dbReference type="ARBA" id="ARBA00001974"/>
    </source>
</evidence>
<gene>
    <name evidence="19 21" type="primary">murB</name>
    <name evidence="21" type="ORF">IC608_17610</name>
</gene>
<evidence type="ECO:0000256" key="3">
    <source>
        <dbReference type="ARBA" id="ARBA00004496"/>
    </source>
</evidence>
<dbReference type="EMBL" id="JACYFU010000006">
    <property type="protein sequence ID" value="MBD8067290.1"/>
    <property type="molecule type" value="Genomic_DNA"/>
</dbReference>
<dbReference type="NCBIfam" id="TIGR00179">
    <property type="entry name" value="murB"/>
    <property type="match status" value="1"/>
</dbReference>
<evidence type="ECO:0000259" key="20">
    <source>
        <dbReference type="PROSITE" id="PS51387"/>
    </source>
</evidence>
<evidence type="ECO:0000256" key="11">
    <source>
        <dbReference type="ARBA" id="ARBA00022857"/>
    </source>
</evidence>
<evidence type="ECO:0000256" key="18">
    <source>
        <dbReference type="ARBA" id="ARBA00048914"/>
    </source>
</evidence>
<keyword evidence="13 19" id="KW-0573">Peptidoglycan synthesis</keyword>
<comment type="function">
    <text evidence="2 19">Cell wall formation.</text>
</comment>
<dbReference type="GO" id="GO:0009252">
    <property type="term" value="P:peptidoglycan biosynthetic process"/>
    <property type="evidence" value="ECO:0007669"/>
    <property type="project" value="UniProtKB-UniRule"/>
</dbReference>
<dbReference type="InterPro" id="IPR036318">
    <property type="entry name" value="FAD-bd_PCMH-like_sf"/>
</dbReference>
<evidence type="ECO:0000256" key="17">
    <source>
        <dbReference type="ARBA" id="ARBA00031026"/>
    </source>
</evidence>
<dbReference type="Gene3D" id="3.30.43.10">
    <property type="entry name" value="Uridine Diphospho-n-acetylenolpyruvylglucosamine Reductase, domain 2"/>
    <property type="match status" value="1"/>
</dbReference>
<dbReference type="NCBIfam" id="NF010478">
    <property type="entry name" value="PRK13903.1"/>
    <property type="match status" value="1"/>
</dbReference>
<protein>
    <recommendedName>
        <fullName evidence="6 19">UDP-N-acetylenolpyruvoylglucosamine reductase</fullName>
        <ecNumber evidence="5 19">1.3.1.98</ecNumber>
    </recommendedName>
    <alternativeName>
        <fullName evidence="17 19">UDP-N-acetylmuramate dehydrogenase</fullName>
    </alternativeName>
</protein>
<evidence type="ECO:0000256" key="14">
    <source>
        <dbReference type="ARBA" id="ARBA00023002"/>
    </source>
</evidence>